<keyword evidence="4" id="KW-1185">Reference proteome</keyword>
<gene>
    <name evidence="3" type="ORF">Daesc_000721</name>
</gene>
<keyword evidence="2" id="KW-0472">Membrane</keyword>
<feature type="transmembrane region" description="Helical" evidence="2">
    <location>
        <begin position="121"/>
        <end position="146"/>
    </location>
</feature>
<proteinExistence type="predicted"/>
<feature type="transmembrane region" description="Helical" evidence="2">
    <location>
        <begin position="84"/>
        <end position="109"/>
    </location>
</feature>
<organism evidence="3 4">
    <name type="scientific">Daldinia eschscholtzii</name>
    <dbReference type="NCBI Taxonomy" id="292717"/>
    <lineage>
        <taxon>Eukaryota</taxon>
        <taxon>Fungi</taxon>
        <taxon>Dikarya</taxon>
        <taxon>Ascomycota</taxon>
        <taxon>Pezizomycotina</taxon>
        <taxon>Sordariomycetes</taxon>
        <taxon>Xylariomycetidae</taxon>
        <taxon>Xylariales</taxon>
        <taxon>Hypoxylaceae</taxon>
        <taxon>Daldinia</taxon>
    </lineage>
</organism>
<name>A0AAX6N0H0_9PEZI</name>
<keyword evidence="2" id="KW-0812">Transmembrane</keyword>
<feature type="transmembrane region" description="Helical" evidence="2">
    <location>
        <begin position="49"/>
        <end position="72"/>
    </location>
</feature>
<feature type="region of interest" description="Disordered" evidence="1">
    <location>
        <begin position="157"/>
        <end position="195"/>
    </location>
</feature>
<sequence length="246" mass="27194">MDIPVVRDKCLLAPRDAKASKDDRDNYIKICPNPSSSPLVSETIINSRLPQWCTLLFSIAAVFLVIEVFALLALQFCDGEDLMALYWATWTMLQLGSEIAILGVVLALWHHLSNIRLPLWALALGTPVLVVAGFGHVIQIALRMFFKRARARRRARRDADDDNDAEMAAAAAGEKQDDDDDDVDLCPTTNSDQDQSDDLENGLCLYFAMDVGDDDRVRKWPCCVGLANGKPIVRLTAYTGSLPSPT</sequence>
<dbReference type="Proteomes" id="UP001369815">
    <property type="component" value="Unassembled WGS sequence"/>
</dbReference>
<evidence type="ECO:0000313" key="3">
    <source>
        <dbReference type="EMBL" id="KAK6957931.1"/>
    </source>
</evidence>
<comment type="caution">
    <text evidence="3">The sequence shown here is derived from an EMBL/GenBank/DDBJ whole genome shotgun (WGS) entry which is preliminary data.</text>
</comment>
<reference evidence="3 4" key="1">
    <citation type="journal article" date="2024" name="Front Chem Biol">
        <title>Unveiling the potential of Daldinia eschscholtzii MFLUCC 19-0629 through bioactivity and bioinformatics studies for enhanced sustainable agriculture production.</title>
        <authorList>
            <person name="Brooks S."/>
            <person name="Weaver J.A."/>
            <person name="Klomchit A."/>
            <person name="Alharthi S.A."/>
            <person name="Onlamun T."/>
            <person name="Nurani R."/>
            <person name="Vong T.K."/>
            <person name="Alberti F."/>
            <person name="Greco C."/>
        </authorList>
    </citation>
    <scope>NUCLEOTIDE SEQUENCE [LARGE SCALE GENOMIC DNA]</scope>
    <source>
        <strain evidence="3">MFLUCC 19-0629</strain>
    </source>
</reference>
<evidence type="ECO:0000313" key="4">
    <source>
        <dbReference type="Proteomes" id="UP001369815"/>
    </source>
</evidence>
<dbReference type="AlphaFoldDB" id="A0AAX6N0H0"/>
<dbReference type="EMBL" id="JBANMG010000001">
    <property type="protein sequence ID" value="KAK6957931.1"/>
    <property type="molecule type" value="Genomic_DNA"/>
</dbReference>
<evidence type="ECO:0000256" key="1">
    <source>
        <dbReference type="SAM" id="MobiDB-lite"/>
    </source>
</evidence>
<keyword evidence="2" id="KW-1133">Transmembrane helix</keyword>
<accession>A0AAX6N0H0</accession>
<evidence type="ECO:0000256" key="2">
    <source>
        <dbReference type="SAM" id="Phobius"/>
    </source>
</evidence>
<evidence type="ECO:0008006" key="5">
    <source>
        <dbReference type="Google" id="ProtNLM"/>
    </source>
</evidence>
<protein>
    <recommendedName>
        <fullName evidence="5">Transmembrane protein</fullName>
    </recommendedName>
</protein>